<feature type="transmembrane region" description="Helical" evidence="1">
    <location>
        <begin position="6"/>
        <end position="23"/>
    </location>
</feature>
<dbReference type="Proteomes" id="UP000015102">
    <property type="component" value="Unassembled WGS sequence"/>
</dbReference>
<proteinExistence type="predicted"/>
<dbReference type="AlphaFoldDB" id="T1H404"/>
<keyword evidence="3" id="KW-1185">Reference proteome</keyword>
<protein>
    <recommendedName>
        <fullName evidence="4">Farnesoic acid O-methyl transferase domain-containing protein</fullName>
    </recommendedName>
</protein>
<reference evidence="3" key="1">
    <citation type="submission" date="2013-02" db="EMBL/GenBank/DDBJ databases">
        <authorList>
            <person name="Hughes D."/>
        </authorList>
    </citation>
    <scope>NUCLEOTIDE SEQUENCE</scope>
    <source>
        <strain>Durham</strain>
        <strain evidence="3">NC isolate 2 -- Noor lab</strain>
    </source>
</reference>
<keyword evidence="1" id="KW-0472">Membrane</keyword>
<evidence type="ECO:0000313" key="2">
    <source>
        <dbReference type="EnsemblMetazoa" id="MESCA011001-PA"/>
    </source>
</evidence>
<evidence type="ECO:0000256" key="1">
    <source>
        <dbReference type="SAM" id="Phobius"/>
    </source>
</evidence>
<sequence length="183" mass="20837">MLSRNISISIFIILPILFVLIIGGKFDDCRVVETLGTTKLLELNISKFENNAPKKDEFLRMKTYFKSEKPTFGVRNSGHKILFAEYRKSSKSAAIYKTHADYIKNEEFCVSKGDLNVFSEGQFVEIDFILEKTGLFTVIVNGDKGFIMSCNTGYTFDSSKETIIYLYYGGGRKDFILYDCPVC</sequence>
<reference evidence="2" key="2">
    <citation type="submission" date="2015-06" db="UniProtKB">
        <authorList>
            <consortium name="EnsemblMetazoa"/>
        </authorList>
    </citation>
    <scope>IDENTIFICATION</scope>
</reference>
<evidence type="ECO:0008006" key="4">
    <source>
        <dbReference type="Google" id="ProtNLM"/>
    </source>
</evidence>
<accession>T1H404</accession>
<dbReference type="HOGENOM" id="CLU_126756_0_0_1"/>
<keyword evidence="1" id="KW-1133">Transmembrane helix</keyword>
<dbReference type="EMBL" id="CAQQ02166897">
    <property type="status" value="NOT_ANNOTATED_CDS"/>
    <property type="molecule type" value="Genomic_DNA"/>
</dbReference>
<evidence type="ECO:0000313" key="3">
    <source>
        <dbReference type="Proteomes" id="UP000015102"/>
    </source>
</evidence>
<name>T1H404_MEGSC</name>
<organism evidence="2 3">
    <name type="scientific">Megaselia scalaris</name>
    <name type="common">Humpbacked fly</name>
    <name type="synonym">Phora scalaris</name>
    <dbReference type="NCBI Taxonomy" id="36166"/>
    <lineage>
        <taxon>Eukaryota</taxon>
        <taxon>Metazoa</taxon>
        <taxon>Ecdysozoa</taxon>
        <taxon>Arthropoda</taxon>
        <taxon>Hexapoda</taxon>
        <taxon>Insecta</taxon>
        <taxon>Pterygota</taxon>
        <taxon>Neoptera</taxon>
        <taxon>Endopterygota</taxon>
        <taxon>Diptera</taxon>
        <taxon>Brachycera</taxon>
        <taxon>Muscomorpha</taxon>
        <taxon>Platypezoidea</taxon>
        <taxon>Phoridae</taxon>
        <taxon>Megaseliini</taxon>
        <taxon>Megaselia</taxon>
    </lineage>
</organism>
<dbReference type="EnsemblMetazoa" id="MESCA011001-RA">
    <property type="protein sequence ID" value="MESCA011001-PA"/>
    <property type="gene ID" value="MESCA011001"/>
</dbReference>
<keyword evidence="1" id="KW-0812">Transmembrane</keyword>